<evidence type="ECO:0000313" key="2">
    <source>
        <dbReference type="Proteomes" id="UP000053825"/>
    </source>
</evidence>
<dbReference type="GO" id="GO:0008168">
    <property type="term" value="F:methyltransferase activity"/>
    <property type="evidence" value="ECO:0007669"/>
    <property type="project" value="UniProtKB-KW"/>
</dbReference>
<dbReference type="STRING" id="597456.A0A0L7QWQ1"/>
<sequence length="58" mass="7192">PPYFPNLSLIDFHFFRFLDNFLTQKRFRKQEDIENSFQQFPSLRDSNFHIYNTLAKVY</sequence>
<proteinExistence type="predicted"/>
<reference evidence="1 2" key="1">
    <citation type="submission" date="2015-07" db="EMBL/GenBank/DDBJ databases">
        <title>The genome of Habropoda laboriosa.</title>
        <authorList>
            <person name="Pan H."/>
            <person name="Kapheim K."/>
        </authorList>
    </citation>
    <scope>NUCLEOTIDE SEQUENCE [LARGE SCALE GENOMIC DNA]</scope>
    <source>
        <strain evidence="1">0110345459</strain>
    </source>
</reference>
<evidence type="ECO:0000313" key="1">
    <source>
        <dbReference type="EMBL" id="KOC62996.1"/>
    </source>
</evidence>
<dbReference type="Proteomes" id="UP000053825">
    <property type="component" value="Unassembled WGS sequence"/>
</dbReference>
<keyword evidence="1" id="KW-0808">Transferase</keyword>
<gene>
    <name evidence="1" type="ORF">WH47_02445</name>
</gene>
<protein>
    <submittedName>
        <fullName evidence="1">Histone-lysine N-methyltransferase SETMAR</fullName>
    </submittedName>
</protein>
<dbReference type="Gene3D" id="3.30.420.10">
    <property type="entry name" value="Ribonuclease H-like superfamily/Ribonuclease H"/>
    <property type="match status" value="1"/>
</dbReference>
<feature type="non-terminal residue" evidence="1">
    <location>
        <position position="1"/>
    </location>
</feature>
<dbReference type="InterPro" id="IPR036397">
    <property type="entry name" value="RNaseH_sf"/>
</dbReference>
<accession>A0A0L7QWQ1</accession>
<organism evidence="1 2">
    <name type="scientific">Habropoda laboriosa</name>
    <dbReference type="NCBI Taxonomy" id="597456"/>
    <lineage>
        <taxon>Eukaryota</taxon>
        <taxon>Metazoa</taxon>
        <taxon>Ecdysozoa</taxon>
        <taxon>Arthropoda</taxon>
        <taxon>Hexapoda</taxon>
        <taxon>Insecta</taxon>
        <taxon>Pterygota</taxon>
        <taxon>Neoptera</taxon>
        <taxon>Endopterygota</taxon>
        <taxon>Hymenoptera</taxon>
        <taxon>Apocrita</taxon>
        <taxon>Aculeata</taxon>
        <taxon>Apoidea</taxon>
        <taxon>Anthophila</taxon>
        <taxon>Apidae</taxon>
        <taxon>Habropoda</taxon>
    </lineage>
</organism>
<dbReference type="EMBL" id="KQ414710">
    <property type="protein sequence ID" value="KOC62996.1"/>
    <property type="molecule type" value="Genomic_DNA"/>
</dbReference>
<name>A0A0L7QWQ1_9HYME</name>
<keyword evidence="1" id="KW-0489">Methyltransferase</keyword>
<dbReference type="GO" id="GO:0032259">
    <property type="term" value="P:methylation"/>
    <property type="evidence" value="ECO:0007669"/>
    <property type="project" value="UniProtKB-KW"/>
</dbReference>
<keyword evidence="2" id="KW-1185">Reference proteome</keyword>
<dbReference type="GO" id="GO:0003676">
    <property type="term" value="F:nucleic acid binding"/>
    <property type="evidence" value="ECO:0007669"/>
    <property type="project" value="InterPro"/>
</dbReference>
<dbReference type="AlphaFoldDB" id="A0A0L7QWQ1"/>